<dbReference type="GO" id="GO:0003924">
    <property type="term" value="F:GTPase activity"/>
    <property type="evidence" value="ECO:0007669"/>
    <property type="project" value="UniProtKB-UniRule"/>
</dbReference>
<dbReference type="PIRSF" id="PIRSF006809">
    <property type="entry name" value="GTP-binding_hflX_prd"/>
    <property type="match status" value="1"/>
</dbReference>
<dbReference type="PANTHER" id="PTHR10229:SF0">
    <property type="entry name" value="GTP-BINDING PROTEIN 6-RELATED"/>
    <property type="match status" value="1"/>
</dbReference>
<keyword evidence="5" id="KW-0963">Cytoplasm</keyword>
<dbReference type="GO" id="GO:0043022">
    <property type="term" value="F:ribosome binding"/>
    <property type="evidence" value="ECO:0007669"/>
    <property type="project" value="TreeGrafter"/>
</dbReference>
<comment type="caution">
    <text evidence="10">The sequence shown here is derived from an EMBL/GenBank/DDBJ whole genome shotgun (WGS) entry which is preliminary data.</text>
</comment>
<feature type="binding site" evidence="6">
    <location>
        <begin position="325"/>
        <end position="328"/>
    </location>
    <ligand>
        <name>GTP</name>
        <dbReference type="ChEBI" id="CHEBI:37565"/>
    </ligand>
</feature>
<dbReference type="Pfam" id="PF01926">
    <property type="entry name" value="MMR_HSR1"/>
    <property type="match status" value="1"/>
</dbReference>
<keyword evidence="1 7" id="KW-0479">Metal-binding</keyword>
<keyword evidence="3 7" id="KW-0460">Magnesium</keyword>
<evidence type="ECO:0000256" key="3">
    <source>
        <dbReference type="ARBA" id="ARBA00022842"/>
    </source>
</evidence>
<dbReference type="InterPro" id="IPR027417">
    <property type="entry name" value="P-loop_NTPase"/>
</dbReference>
<feature type="binding site" evidence="6">
    <location>
        <begin position="259"/>
        <end position="262"/>
    </location>
    <ligand>
        <name>GTP</name>
        <dbReference type="ChEBI" id="CHEBI:37565"/>
    </ligand>
</feature>
<evidence type="ECO:0000313" key="10">
    <source>
        <dbReference type="EMBL" id="PIQ73866.1"/>
    </source>
</evidence>
<evidence type="ECO:0000256" key="6">
    <source>
        <dbReference type="PIRSR" id="PIRSR006809-1"/>
    </source>
</evidence>
<accession>A0A2M6IVB6</accession>
<dbReference type="Pfam" id="PF16360">
    <property type="entry name" value="GTP-bdg_M"/>
    <property type="match status" value="1"/>
</dbReference>
<dbReference type="InterPro" id="IPR042108">
    <property type="entry name" value="GTPase_HflX_N_sf"/>
</dbReference>
<comment type="similarity">
    <text evidence="5">Belongs to the TRAFAC class OBG-HflX-like GTPase superfamily. HflX GTPase family.</text>
</comment>
<proteinExistence type="inferred from homology"/>
<dbReference type="Gene3D" id="3.40.50.11060">
    <property type="entry name" value="GTPase HflX, N-terminal domain"/>
    <property type="match status" value="1"/>
</dbReference>
<evidence type="ECO:0000256" key="8">
    <source>
        <dbReference type="SAM" id="Coils"/>
    </source>
</evidence>
<dbReference type="InterPro" id="IPR006073">
    <property type="entry name" value="GTP-bd"/>
</dbReference>
<comment type="subunit">
    <text evidence="5">Monomer. Associates with the 50S ribosomal subunit.</text>
</comment>
<dbReference type="InterPro" id="IPR025121">
    <property type="entry name" value="GTPase_HflX_N"/>
</dbReference>
<comment type="cofactor">
    <cofactor evidence="7">
        <name>Mg(2+)</name>
        <dbReference type="ChEBI" id="CHEBI:18420"/>
    </cofactor>
</comment>
<dbReference type="PROSITE" id="PS51705">
    <property type="entry name" value="G_HFLX"/>
    <property type="match status" value="1"/>
</dbReference>
<comment type="subcellular location">
    <subcellularLocation>
        <location evidence="5">Cytoplasm</location>
    </subcellularLocation>
    <text evidence="5">May associate with membranes.</text>
</comment>
<organism evidence="10 11">
    <name type="scientific">Candidatus Roizmanbacteria bacterium CG11_big_fil_rev_8_21_14_0_20_36_8</name>
    <dbReference type="NCBI Taxonomy" id="1974856"/>
    <lineage>
        <taxon>Bacteria</taxon>
        <taxon>Candidatus Roizmaniibacteriota</taxon>
    </lineage>
</organism>
<dbReference type="Pfam" id="PF13167">
    <property type="entry name" value="GTP-bdg_N"/>
    <property type="match status" value="1"/>
</dbReference>
<comment type="function">
    <text evidence="5">GTPase that associates with the 50S ribosomal subunit and may have a role during protein synthesis or ribosome biogenesis.</text>
</comment>
<feature type="coiled-coil region" evidence="8">
    <location>
        <begin position="171"/>
        <end position="198"/>
    </location>
</feature>
<dbReference type="EMBL" id="PCVM01000004">
    <property type="protein sequence ID" value="PIQ73866.1"/>
    <property type="molecule type" value="Genomic_DNA"/>
</dbReference>
<dbReference type="SUPFAM" id="SSF52540">
    <property type="entry name" value="P-loop containing nucleoside triphosphate hydrolases"/>
    <property type="match status" value="1"/>
</dbReference>
<reference evidence="10 11" key="1">
    <citation type="submission" date="2017-09" db="EMBL/GenBank/DDBJ databases">
        <title>Depth-based differentiation of microbial function through sediment-hosted aquifers and enrichment of novel symbionts in the deep terrestrial subsurface.</title>
        <authorList>
            <person name="Probst A.J."/>
            <person name="Ladd B."/>
            <person name="Jarett J.K."/>
            <person name="Geller-Mcgrath D.E."/>
            <person name="Sieber C.M."/>
            <person name="Emerson J.B."/>
            <person name="Anantharaman K."/>
            <person name="Thomas B.C."/>
            <person name="Malmstrom R."/>
            <person name="Stieglmeier M."/>
            <person name="Klingl A."/>
            <person name="Woyke T."/>
            <person name="Ryan C.M."/>
            <person name="Banfield J.F."/>
        </authorList>
    </citation>
    <scope>NUCLEOTIDE SEQUENCE [LARGE SCALE GENOMIC DNA]</scope>
    <source>
        <strain evidence="10">CG11_big_fil_rev_8_21_14_0_20_36_8</strain>
    </source>
</reference>
<evidence type="ECO:0000313" key="11">
    <source>
        <dbReference type="Proteomes" id="UP000231056"/>
    </source>
</evidence>
<evidence type="ECO:0000256" key="7">
    <source>
        <dbReference type="PIRSR" id="PIRSR006809-2"/>
    </source>
</evidence>
<dbReference type="NCBIfam" id="TIGR03156">
    <property type="entry name" value="GTP_HflX"/>
    <property type="match status" value="1"/>
</dbReference>
<evidence type="ECO:0000256" key="4">
    <source>
        <dbReference type="ARBA" id="ARBA00023134"/>
    </source>
</evidence>
<evidence type="ECO:0000256" key="5">
    <source>
        <dbReference type="HAMAP-Rule" id="MF_00900"/>
    </source>
</evidence>
<feature type="binding site" evidence="7">
    <location>
        <position position="238"/>
    </location>
    <ligand>
        <name>Mg(2+)</name>
        <dbReference type="ChEBI" id="CHEBI:18420"/>
    </ligand>
</feature>
<dbReference type="CDD" id="cd01878">
    <property type="entry name" value="HflX"/>
    <property type="match status" value="1"/>
</dbReference>
<dbReference type="Gene3D" id="3.40.50.300">
    <property type="entry name" value="P-loop containing nucleotide triphosphate hydrolases"/>
    <property type="match status" value="1"/>
</dbReference>
<keyword evidence="4 5" id="KW-0342">GTP-binding</keyword>
<dbReference type="InterPro" id="IPR030394">
    <property type="entry name" value="G_HFLX_dom"/>
</dbReference>
<dbReference type="InterPro" id="IPR032305">
    <property type="entry name" value="GTP-bd_M"/>
</dbReference>
<evidence type="ECO:0000256" key="2">
    <source>
        <dbReference type="ARBA" id="ARBA00022741"/>
    </source>
</evidence>
<protein>
    <recommendedName>
        <fullName evidence="5">GTPase HflX</fullName>
    </recommendedName>
    <alternativeName>
        <fullName evidence="5">GTP-binding protein HflX</fullName>
    </alternativeName>
</protein>
<keyword evidence="2 5" id="KW-0547">Nucleotide-binding</keyword>
<dbReference type="PRINTS" id="PR00326">
    <property type="entry name" value="GTP1OBG"/>
</dbReference>
<feature type="binding site" evidence="6">
    <location>
        <begin position="211"/>
        <end position="218"/>
    </location>
    <ligand>
        <name>GTP</name>
        <dbReference type="ChEBI" id="CHEBI:37565"/>
    </ligand>
</feature>
<dbReference type="Proteomes" id="UP000231056">
    <property type="component" value="Unassembled WGS sequence"/>
</dbReference>
<dbReference type="HAMAP" id="MF_00900">
    <property type="entry name" value="GTPase_HflX"/>
    <property type="match status" value="1"/>
</dbReference>
<dbReference type="Gene3D" id="6.10.250.2860">
    <property type="match status" value="1"/>
</dbReference>
<evidence type="ECO:0000259" key="9">
    <source>
        <dbReference type="PROSITE" id="PS51705"/>
    </source>
</evidence>
<dbReference type="AlphaFoldDB" id="A0A2M6IVB6"/>
<feature type="binding site" evidence="7">
    <location>
        <position position="218"/>
    </location>
    <ligand>
        <name>Mg(2+)</name>
        <dbReference type="ChEBI" id="CHEBI:18420"/>
    </ligand>
</feature>
<dbReference type="PANTHER" id="PTHR10229">
    <property type="entry name" value="GTP-BINDING PROTEIN HFLX"/>
    <property type="match status" value="1"/>
</dbReference>
<sequence length="368" mass="41349">MDSNNNYQTYILVDIIPPSVSREQAEINLVEMLALIKTYGSGKVAKVIQRREFPHPATYMGSGKAEEVAGMITQYKVDVIIINAIVKSTQLFNLKKLYWDANPNIEVWDRIDLILHIFSRHAKTSESKLQIELAGMRHMGPRMYGLSEELGRQAGGIGGRGVGETNVELMKRHWRDQIKEKREKLEKLSKTRKNQMERRRKIGFQTVSIVGYTNAGKTTLFNILAGKKKYAKDELFATLESTVGHMYVVSANKQLIVSDTIGFIKELPLSLIEAFKSTLTESIYADLLLHIVDVADPQMPEKIQTVNNILLELGTSDKPTITVFNKADLLSEVEQKKLIAGITEDEIVVSATAEVGIESLKDKIVKMI</sequence>
<evidence type="ECO:0000256" key="1">
    <source>
        <dbReference type="ARBA" id="ARBA00022723"/>
    </source>
</evidence>
<feature type="domain" description="Hflx-type G" evidence="9">
    <location>
        <begin position="205"/>
        <end position="368"/>
    </location>
</feature>
<gene>
    <name evidence="5 10" type="primary">hflX</name>
    <name evidence="10" type="ORF">COV58_00175</name>
</gene>
<dbReference type="GO" id="GO:0005525">
    <property type="term" value="F:GTP binding"/>
    <property type="evidence" value="ECO:0007669"/>
    <property type="project" value="UniProtKB-UniRule"/>
</dbReference>
<dbReference type="GO" id="GO:0005737">
    <property type="term" value="C:cytoplasm"/>
    <property type="evidence" value="ECO:0007669"/>
    <property type="project" value="UniProtKB-SubCell"/>
</dbReference>
<dbReference type="GO" id="GO:0046872">
    <property type="term" value="F:metal ion binding"/>
    <property type="evidence" value="ECO:0007669"/>
    <property type="project" value="UniProtKB-KW"/>
</dbReference>
<dbReference type="InterPro" id="IPR016496">
    <property type="entry name" value="GTPase_HflX"/>
</dbReference>
<name>A0A2M6IVB6_9BACT</name>
<feature type="binding site" evidence="6">
    <location>
        <begin position="350"/>
        <end position="352"/>
    </location>
    <ligand>
        <name>GTP</name>
        <dbReference type="ChEBI" id="CHEBI:37565"/>
    </ligand>
</feature>
<keyword evidence="8" id="KW-0175">Coiled coil</keyword>